<dbReference type="EMBL" id="CAJPWZ010000720">
    <property type="protein sequence ID" value="CAG2199240.1"/>
    <property type="molecule type" value="Genomic_DNA"/>
</dbReference>
<reference evidence="1" key="1">
    <citation type="submission" date="2021-03" db="EMBL/GenBank/DDBJ databases">
        <authorList>
            <person name="Bekaert M."/>
        </authorList>
    </citation>
    <scope>NUCLEOTIDE SEQUENCE</scope>
</reference>
<evidence type="ECO:0000313" key="1">
    <source>
        <dbReference type="EMBL" id="CAG2199240.1"/>
    </source>
</evidence>
<sequence>MSQAQVEWIVNAAYEQLNKTDKDNITQCQSYDQLIVNEADKTIKHNTRISREEEGKYESIEEPIETYNNALTAEYEQLEQREIAKNTNVYDPLHYIHVEDSDPTNARSNTIVSREENRKYERSQIEKETDTNVVPLEYEQLDITKTDTSTKLYDQLHVTNTAGKQSTNERPKLIVSGENIQMMNQPKIKTNRGRKNMNTRYRL</sequence>
<gene>
    <name evidence="1" type="ORF">MEDL_13967</name>
</gene>
<evidence type="ECO:0000313" key="2">
    <source>
        <dbReference type="Proteomes" id="UP000683360"/>
    </source>
</evidence>
<dbReference type="AlphaFoldDB" id="A0A8S3QU16"/>
<organism evidence="1 2">
    <name type="scientific">Mytilus edulis</name>
    <name type="common">Blue mussel</name>
    <dbReference type="NCBI Taxonomy" id="6550"/>
    <lineage>
        <taxon>Eukaryota</taxon>
        <taxon>Metazoa</taxon>
        <taxon>Spiralia</taxon>
        <taxon>Lophotrochozoa</taxon>
        <taxon>Mollusca</taxon>
        <taxon>Bivalvia</taxon>
        <taxon>Autobranchia</taxon>
        <taxon>Pteriomorphia</taxon>
        <taxon>Mytilida</taxon>
        <taxon>Mytiloidea</taxon>
        <taxon>Mytilidae</taxon>
        <taxon>Mytilinae</taxon>
        <taxon>Mytilus</taxon>
    </lineage>
</organism>
<dbReference type="Proteomes" id="UP000683360">
    <property type="component" value="Unassembled WGS sequence"/>
</dbReference>
<name>A0A8S3QU16_MYTED</name>
<comment type="caution">
    <text evidence="1">The sequence shown here is derived from an EMBL/GenBank/DDBJ whole genome shotgun (WGS) entry which is preliminary data.</text>
</comment>
<accession>A0A8S3QU16</accession>
<protein>
    <submittedName>
        <fullName evidence="1">Uncharacterized protein</fullName>
    </submittedName>
</protein>
<proteinExistence type="predicted"/>
<keyword evidence="2" id="KW-1185">Reference proteome</keyword>